<dbReference type="GO" id="GO:0008195">
    <property type="term" value="F:phosphatidate phosphatase activity"/>
    <property type="evidence" value="ECO:0007669"/>
    <property type="project" value="InterPro"/>
</dbReference>
<accession>M2WHD3</accession>
<gene>
    <name evidence="2" type="ORF">C884_00192</name>
</gene>
<comment type="caution">
    <text evidence="2">The sequence shown here is derived from an EMBL/GenBank/DDBJ whole genome shotgun (WGS) entry which is preliminary data.</text>
</comment>
<dbReference type="Pfam" id="PF09949">
    <property type="entry name" value="APP1_cat"/>
    <property type="match status" value="1"/>
</dbReference>
<dbReference type="Proteomes" id="UP000009877">
    <property type="component" value="Unassembled WGS sequence"/>
</dbReference>
<keyword evidence="3" id="KW-1185">Reference proteome</keyword>
<protein>
    <recommendedName>
        <fullName evidence="1">Phosphatidate phosphatase APP1 catalytic domain-containing protein</fullName>
    </recommendedName>
</protein>
<organism evidence="2 3">
    <name type="scientific">Kocuria palustris PEL</name>
    <dbReference type="NCBI Taxonomy" id="1236550"/>
    <lineage>
        <taxon>Bacteria</taxon>
        <taxon>Bacillati</taxon>
        <taxon>Actinomycetota</taxon>
        <taxon>Actinomycetes</taxon>
        <taxon>Micrococcales</taxon>
        <taxon>Micrococcaceae</taxon>
        <taxon>Kocuria</taxon>
    </lineage>
</organism>
<evidence type="ECO:0000313" key="2">
    <source>
        <dbReference type="EMBL" id="EME37997.1"/>
    </source>
</evidence>
<reference evidence="2 3" key="1">
    <citation type="journal article" date="2014" name="Genome Announc.">
        <title>Draft Genome Sequence of Kocuria palustris PEL.</title>
        <authorList>
            <person name="Sharma G."/>
            <person name="Khatri I."/>
            <person name="Subramanian S."/>
        </authorList>
    </citation>
    <scope>NUCLEOTIDE SEQUENCE [LARGE SCALE GENOMIC DNA]</scope>
    <source>
        <strain evidence="2 3">PEL</strain>
    </source>
</reference>
<dbReference type="InterPro" id="IPR019236">
    <property type="entry name" value="APP1_cat"/>
</dbReference>
<dbReference type="PANTHER" id="PTHR28208:SF3">
    <property type="entry name" value="PHOSPHATIDATE PHOSPHATASE APP1"/>
    <property type="match status" value="1"/>
</dbReference>
<dbReference type="STRING" id="71999.KPaMU14_05330"/>
<dbReference type="InterPro" id="IPR052935">
    <property type="entry name" value="Mg2+_PAP"/>
</dbReference>
<dbReference type="PANTHER" id="PTHR28208">
    <property type="entry name" value="PHOSPHATIDATE PHOSPHATASE APP1"/>
    <property type="match status" value="1"/>
</dbReference>
<proteinExistence type="predicted"/>
<name>M2WHD3_9MICC</name>
<dbReference type="RefSeq" id="WP_006213340.1">
    <property type="nucleotide sequence ID" value="NZ_ANHZ02000001.1"/>
</dbReference>
<evidence type="ECO:0000259" key="1">
    <source>
        <dbReference type="Pfam" id="PF09949"/>
    </source>
</evidence>
<dbReference type="EMBL" id="ANHZ02000001">
    <property type="protein sequence ID" value="EME37997.1"/>
    <property type="molecule type" value="Genomic_DNA"/>
</dbReference>
<dbReference type="AlphaFoldDB" id="M2WHD3"/>
<feature type="domain" description="Phosphatidate phosphatase APP1 catalytic" evidence="1">
    <location>
        <begin position="167"/>
        <end position="317"/>
    </location>
</feature>
<sequence length="364" mass="40766">MSQTRPEQDQQPVDLATDLLQTMDQVTQDALNFGYRIEQGFTQFRQRSAERRGDRPVMVAFDCYGTTDHVRILGRALYKTHGREDPTAEDETSIRGWRSFTSIPIGFAHVDVEIEGVQFRLVADKGGVIDADVEISLEPGVHTARLRTAGSAWATSRIWVVDDSQRIGVVSDIDDTVMVTALPRPMLAAWNSFVLNEHARDATPGMPVLLERLRRRHRGLPFIYLSTGAWNVAPTLRRFLSRNAYPPGTLLLTDWGPTTDRWFRSGPRHKVENLEQLAREFPHMKWILIGDDGQHDPEIYGGFAQRYPQNVAAVVIRTLSPTEAVLASGRLLTADGPELPEGIPLIRANDGASISEQLEEHGLL</sequence>
<evidence type="ECO:0000313" key="3">
    <source>
        <dbReference type="Proteomes" id="UP000009877"/>
    </source>
</evidence>